<dbReference type="GO" id="GO:0042761">
    <property type="term" value="P:very long-chain fatty acid biosynthetic process"/>
    <property type="evidence" value="ECO:0007669"/>
    <property type="project" value="TreeGrafter"/>
</dbReference>
<evidence type="ECO:0000256" key="1">
    <source>
        <dbReference type="ARBA" id="ARBA00004141"/>
    </source>
</evidence>
<keyword evidence="3" id="KW-0444">Lipid biosynthesis</keyword>
<dbReference type="AlphaFoldDB" id="A0A4Y9ZTV9"/>
<keyword evidence="6" id="KW-0560">Oxidoreductase</keyword>
<comment type="similarity">
    <text evidence="2">Belongs to the steroid 5-alpha reductase family.</text>
</comment>
<evidence type="ECO:0000256" key="5">
    <source>
        <dbReference type="ARBA" id="ARBA00022989"/>
    </source>
</evidence>
<dbReference type="EMBL" id="SFCI01001050">
    <property type="protein sequence ID" value="TFY76928.1"/>
    <property type="molecule type" value="Genomic_DNA"/>
</dbReference>
<dbReference type="PROSITE" id="PS50244">
    <property type="entry name" value="S5A_REDUCTASE"/>
    <property type="match status" value="1"/>
</dbReference>
<evidence type="ECO:0000256" key="8">
    <source>
        <dbReference type="ARBA" id="ARBA00023136"/>
    </source>
</evidence>
<sequence>LLYFYGGAVYGGPVQHSQLQKWVCAMITVHFMKRELETLFVHRFSHATMPWYNIFKNSAHYWITSGFALAYPLYGPTYAADSPYIKSTIHDDPRFIYACFALFVYAQISNFATHITLRNLRPPGTKRRAIPYGYGFTWLSFPNYWFEILAWGTIALLTGSYVSYIFLGSMLYQMGEWAIKKQRAYKKEFGKAYPPERKLMIPFIF</sequence>
<evidence type="ECO:0000256" key="4">
    <source>
        <dbReference type="ARBA" id="ARBA00022692"/>
    </source>
</evidence>
<dbReference type="OrthoDB" id="540503at2759"/>
<keyword evidence="5 9" id="KW-1133">Transmembrane helix</keyword>
<gene>
    <name evidence="11" type="ORF">EWM64_g7084</name>
</gene>
<dbReference type="GO" id="GO:0016627">
    <property type="term" value="F:oxidoreductase activity, acting on the CH-CH group of donors"/>
    <property type="evidence" value="ECO:0007669"/>
    <property type="project" value="InterPro"/>
</dbReference>
<evidence type="ECO:0000313" key="12">
    <source>
        <dbReference type="Proteomes" id="UP000298061"/>
    </source>
</evidence>
<dbReference type="InterPro" id="IPR039357">
    <property type="entry name" value="SRD5A/TECR"/>
</dbReference>
<feature type="transmembrane region" description="Helical" evidence="9">
    <location>
        <begin position="129"/>
        <end position="146"/>
    </location>
</feature>
<keyword evidence="4 9" id="KW-0812">Transmembrane</keyword>
<evidence type="ECO:0000256" key="6">
    <source>
        <dbReference type="ARBA" id="ARBA00023002"/>
    </source>
</evidence>
<evidence type="ECO:0000256" key="7">
    <source>
        <dbReference type="ARBA" id="ARBA00023098"/>
    </source>
</evidence>
<reference evidence="11 12" key="1">
    <citation type="submission" date="2019-02" db="EMBL/GenBank/DDBJ databases">
        <title>Genome sequencing of the rare red list fungi Hericium alpestre (H. flagellum).</title>
        <authorList>
            <person name="Buettner E."/>
            <person name="Kellner H."/>
        </authorList>
    </citation>
    <scope>NUCLEOTIDE SEQUENCE [LARGE SCALE GENOMIC DNA]</scope>
    <source>
        <strain evidence="11 12">DSM 108284</strain>
    </source>
</reference>
<feature type="transmembrane region" description="Helical" evidence="9">
    <location>
        <begin position="152"/>
        <end position="172"/>
    </location>
</feature>
<organism evidence="11 12">
    <name type="scientific">Hericium alpestre</name>
    <dbReference type="NCBI Taxonomy" id="135208"/>
    <lineage>
        <taxon>Eukaryota</taxon>
        <taxon>Fungi</taxon>
        <taxon>Dikarya</taxon>
        <taxon>Basidiomycota</taxon>
        <taxon>Agaricomycotina</taxon>
        <taxon>Agaricomycetes</taxon>
        <taxon>Russulales</taxon>
        <taxon>Hericiaceae</taxon>
        <taxon>Hericium</taxon>
    </lineage>
</organism>
<dbReference type="GO" id="GO:0016020">
    <property type="term" value="C:membrane"/>
    <property type="evidence" value="ECO:0007669"/>
    <property type="project" value="UniProtKB-SubCell"/>
</dbReference>
<proteinExistence type="inferred from homology"/>
<dbReference type="PANTHER" id="PTHR10556:SF28">
    <property type="entry name" value="VERY-LONG-CHAIN ENOYL-COA REDUCTASE"/>
    <property type="match status" value="1"/>
</dbReference>
<dbReference type="Pfam" id="PF02544">
    <property type="entry name" value="Steroid_dh"/>
    <property type="match status" value="1"/>
</dbReference>
<comment type="caution">
    <text evidence="11">The sequence shown here is derived from an EMBL/GenBank/DDBJ whole genome shotgun (WGS) entry which is preliminary data.</text>
</comment>
<evidence type="ECO:0000259" key="10">
    <source>
        <dbReference type="Pfam" id="PF02544"/>
    </source>
</evidence>
<dbReference type="PANTHER" id="PTHR10556">
    <property type="entry name" value="3-OXO-5-ALPHA-STEROID 4-DEHYDROGENASE"/>
    <property type="match status" value="1"/>
</dbReference>
<accession>A0A4Y9ZTV9</accession>
<evidence type="ECO:0000256" key="9">
    <source>
        <dbReference type="SAM" id="Phobius"/>
    </source>
</evidence>
<keyword evidence="12" id="KW-1185">Reference proteome</keyword>
<feature type="transmembrane region" description="Helical" evidence="9">
    <location>
        <begin position="59"/>
        <end position="75"/>
    </location>
</feature>
<dbReference type="InterPro" id="IPR001104">
    <property type="entry name" value="3-oxo-5_a-steroid_4-DH_C"/>
</dbReference>
<evidence type="ECO:0000313" key="11">
    <source>
        <dbReference type="EMBL" id="TFY76928.1"/>
    </source>
</evidence>
<feature type="transmembrane region" description="Helical" evidence="9">
    <location>
        <begin position="95"/>
        <end position="117"/>
    </location>
</feature>
<protein>
    <recommendedName>
        <fullName evidence="10">3-oxo-5-alpha-steroid 4-dehydrogenase C-terminal domain-containing protein</fullName>
    </recommendedName>
</protein>
<evidence type="ECO:0000256" key="2">
    <source>
        <dbReference type="ARBA" id="ARBA00007742"/>
    </source>
</evidence>
<name>A0A4Y9ZTV9_9AGAM</name>
<feature type="non-terminal residue" evidence="11">
    <location>
        <position position="1"/>
    </location>
</feature>
<feature type="domain" description="3-oxo-5-alpha-steroid 4-dehydrogenase C-terminal" evidence="10">
    <location>
        <begin position="48"/>
        <end position="205"/>
    </location>
</feature>
<evidence type="ECO:0000256" key="3">
    <source>
        <dbReference type="ARBA" id="ARBA00022516"/>
    </source>
</evidence>
<dbReference type="Proteomes" id="UP000298061">
    <property type="component" value="Unassembled WGS sequence"/>
</dbReference>
<comment type="subcellular location">
    <subcellularLocation>
        <location evidence="1">Membrane</location>
        <topology evidence="1">Multi-pass membrane protein</topology>
    </subcellularLocation>
</comment>
<dbReference type="STRING" id="135208.A0A4Y9ZTV9"/>
<keyword evidence="8 9" id="KW-0472">Membrane</keyword>
<keyword evidence="7" id="KW-0443">Lipid metabolism</keyword>